<dbReference type="AlphaFoldDB" id="A0A367JSD0"/>
<sequence length="750" mass="85610">MKERLQSGYYTQRQIITEHVPKKRPLSVVRTPEERPARRLTVTPQLPRSPPKYVAKERRLSTVLRTSNHDLQRTTTTTTTTTSSSNSNTQQKKTVYTSPTKPKTKPTDDMSEKRPRLTERPTTRLLDTYGVPYSQKRKQQHVSDLDTNDTSYLGTEPSVMSKPKAPLNLIPMNELQQRIRVCVRKRPLNKRETASNEADIASIIGSRTVELHAEKNRIDLSRFVETHSFTFDEAFDSHVTNQEIYARTAQPLIEYIFAGGNGTCFAFGQTGSGKTYTMLDSNDGLYVLAAQDIFRMLNQPNHSHLSASVGFYEIYQGQLYDLLNNRNKLAARDDGNNNVVIAGLKEYPIKNKEDLMGVFEYGNQGRTTGRTGVNNKSSRSHAVLQIILRTQHRSAETYGKLTFIDLAGSERGVDRGDANPKTRLEGAEINKSLLALKECIRALDQDKKHTPFRGSKLTQVLRDCFIGNARTCMIATISPNSSNAEHTLNTLRYADRVKQFKGESDPRLAPDFYSNINSHVKNENSTIEVAEEESTAITFEDAMEEDHDDELEESQSVTNSCVIDEEDKVENLFDVDFPVEVTTNALNTPTNNRFYSLREERQEQFMKRLESPPAELFLSRLTDPFDSKPLDFMQEDKNMHFPEALEEHKDTMNNNNANSSSSRIDVERVRRFIKFHRAQIKDLENCLKEEKKVIAKLSLAINTTDMDEVDEDEYTKQEYENYLNDLNELLARSMSCMEIIQEKIKTELDG</sequence>
<evidence type="ECO:0000256" key="5">
    <source>
        <dbReference type="ARBA" id="ARBA00022840"/>
    </source>
</evidence>
<protein>
    <recommendedName>
        <fullName evidence="10">Kinesin-like protein</fullName>
    </recommendedName>
</protein>
<comment type="subcellular location">
    <subcellularLocation>
        <location evidence="1">Cytoplasm</location>
        <location evidence="1">Cytoskeleton</location>
    </subcellularLocation>
</comment>
<keyword evidence="2" id="KW-0963">Cytoplasm</keyword>
<dbReference type="GO" id="GO:0003777">
    <property type="term" value="F:microtubule motor activity"/>
    <property type="evidence" value="ECO:0007669"/>
    <property type="project" value="InterPro"/>
</dbReference>
<evidence type="ECO:0000256" key="2">
    <source>
        <dbReference type="ARBA" id="ARBA00022490"/>
    </source>
</evidence>
<evidence type="ECO:0000256" key="4">
    <source>
        <dbReference type="ARBA" id="ARBA00022741"/>
    </source>
</evidence>
<feature type="compositionally biased region" description="Low complexity" evidence="12">
    <location>
        <begin position="74"/>
        <end position="101"/>
    </location>
</feature>
<dbReference type="PRINTS" id="PR00380">
    <property type="entry name" value="KINESINHEAVY"/>
</dbReference>
<evidence type="ECO:0000256" key="6">
    <source>
        <dbReference type="ARBA" id="ARBA00023175"/>
    </source>
</evidence>
<gene>
    <name evidence="14" type="primary">KIF24_1</name>
    <name evidence="14" type="ORF">CU097_008263</name>
</gene>
<dbReference type="InterPro" id="IPR027417">
    <property type="entry name" value="P-loop_NTPase"/>
</dbReference>
<keyword evidence="6 9" id="KW-0505">Motor protein</keyword>
<feature type="coiled-coil region" evidence="11">
    <location>
        <begin position="673"/>
        <end position="700"/>
    </location>
</feature>
<dbReference type="Gene3D" id="3.40.850.10">
    <property type="entry name" value="Kinesin motor domain"/>
    <property type="match status" value="1"/>
</dbReference>
<dbReference type="PROSITE" id="PS50067">
    <property type="entry name" value="KINESIN_MOTOR_2"/>
    <property type="match status" value="1"/>
</dbReference>
<dbReference type="PANTHER" id="PTHR47971">
    <property type="entry name" value="KINESIN-RELATED PROTEIN 6"/>
    <property type="match status" value="1"/>
</dbReference>
<dbReference type="PANTHER" id="PTHR47971:SF8">
    <property type="entry name" value="KINESIN-LIKE PROTEIN"/>
    <property type="match status" value="1"/>
</dbReference>
<feature type="domain" description="Kinesin motor" evidence="13">
    <location>
        <begin position="178"/>
        <end position="500"/>
    </location>
</feature>
<dbReference type="InterPro" id="IPR001752">
    <property type="entry name" value="Kinesin_motor_dom"/>
</dbReference>
<keyword evidence="3 10" id="KW-0493">Microtubule</keyword>
<accession>A0A367JSD0</accession>
<feature type="region of interest" description="Disordered" evidence="12">
    <location>
        <begin position="21"/>
        <end position="122"/>
    </location>
</feature>
<dbReference type="GO" id="GO:0007018">
    <property type="term" value="P:microtubule-based movement"/>
    <property type="evidence" value="ECO:0007669"/>
    <property type="project" value="InterPro"/>
</dbReference>
<dbReference type="Pfam" id="PF00225">
    <property type="entry name" value="Kinesin"/>
    <property type="match status" value="1"/>
</dbReference>
<dbReference type="InterPro" id="IPR027640">
    <property type="entry name" value="Kinesin-like_fam"/>
</dbReference>
<dbReference type="InterPro" id="IPR036961">
    <property type="entry name" value="Kinesin_motor_dom_sf"/>
</dbReference>
<dbReference type="OrthoDB" id="3176171at2759"/>
<dbReference type="SUPFAM" id="SSF52540">
    <property type="entry name" value="P-loop containing nucleoside triphosphate hydrolases"/>
    <property type="match status" value="1"/>
</dbReference>
<evidence type="ECO:0000256" key="3">
    <source>
        <dbReference type="ARBA" id="ARBA00022701"/>
    </source>
</evidence>
<evidence type="ECO:0000256" key="12">
    <source>
        <dbReference type="SAM" id="MobiDB-lite"/>
    </source>
</evidence>
<dbReference type="PROSITE" id="PS00411">
    <property type="entry name" value="KINESIN_MOTOR_1"/>
    <property type="match status" value="1"/>
</dbReference>
<dbReference type="InterPro" id="IPR019821">
    <property type="entry name" value="Kinesin_motor_CS"/>
</dbReference>
<comment type="similarity">
    <text evidence="8">Belongs to the TRAFAC class myosin-kinesin ATPase superfamily. Kinesin family. KIN-13 subfamily.</text>
</comment>
<evidence type="ECO:0000256" key="8">
    <source>
        <dbReference type="ARBA" id="ARBA00061030"/>
    </source>
</evidence>
<dbReference type="STRING" id="86630.A0A367JSD0"/>
<dbReference type="SMART" id="SM00129">
    <property type="entry name" value="KISc"/>
    <property type="match status" value="1"/>
</dbReference>
<keyword evidence="7" id="KW-0206">Cytoskeleton</keyword>
<dbReference type="GO" id="GO:0008017">
    <property type="term" value="F:microtubule binding"/>
    <property type="evidence" value="ECO:0007669"/>
    <property type="project" value="InterPro"/>
</dbReference>
<evidence type="ECO:0000256" key="10">
    <source>
        <dbReference type="RuleBase" id="RU000394"/>
    </source>
</evidence>
<feature type="binding site" evidence="9">
    <location>
        <begin position="268"/>
        <end position="275"/>
    </location>
    <ligand>
        <name>ATP</name>
        <dbReference type="ChEBI" id="CHEBI:30616"/>
    </ligand>
</feature>
<evidence type="ECO:0000256" key="11">
    <source>
        <dbReference type="SAM" id="Coils"/>
    </source>
</evidence>
<dbReference type="FunFam" id="3.40.850.10:FF:000012">
    <property type="entry name" value="Kinesin-like protein"/>
    <property type="match status" value="1"/>
</dbReference>
<dbReference type="GO" id="GO:0007019">
    <property type="term" value="P:microtubule depolymerization"/>
    <property type="evidence" value="ECO:0007669"/>
    <property type="project" value="TreeGrafter"/>
</dbReference>
<keyword evidence="4 9" id="KW-0547">Nucleotide-binding</keyword>
<evidence type="ECO:0000256" key="7">
    <source>
        <dbReference type="ARBA" id="ARBA00023212"/>
    </source>
</evidence>
<dbReference type="EMBL" id="PJQL01000771">
    <property type="protein sequence ID" value="RCH92850.1"/>
    <property type="molecule type" value="Genomic_DNA"/>
</dbReference>
<proteinExistence type="inferred from homology"/>
<name>A0A367JSD0_RHIAZ</name>
<keyword evidence="15" id="KW-1185">Reference proteome</keyword>
<evidence type="ECO:0000313" key="15">
    <source>
        <dbReference type="Proteomes" id="UP000252139"/>
    </source>
</evidence>
<reference evidence="14 15" key="1">
    <citation type="journal article" date="2018" name="G3 (Bethesda)">
        <title>Phylogenetic and Phylogenomic Definition of Rhizopus Species.</title>
        <authorList>
            <person name="Gryganskyi A.P."/>
            <person name="Golan J."/>
            <person name="Dolatabadi S."/>
            <person name="Mondo S."/>
            <person name="Robb S."/>
            <person name="Idnurm A."/>
            <person name="Muszewska A."/>
            <person name="Steczkiewicz K."/>
            <person name="Masonjones S."/>
            <person name="Liao H.L."/>
            <person name="Gajdeczka M.T."/>
            <person name="Anike F."/>
            <person name="Vuek A."/>
            <person name="Anishchenko I.M."/>
            <person name="Voigt K."/>
            <person name="de Hoog G.S."/>
            <person name="Smith M.E."/>
            <person name="Heitman J."/>
            <person name="Vilgalys R."/>
            <person name="Stajich J.E."/>
        </authorList>
    </citation>
    <scope>NUCLEOTIDE SEQUENCE [LARGE SCALE GENOMIC DNA]</scope>
    <source>
        <strain evidence="14 15">CBS 357.93</strain>
    </source>
</reference>
<dbReference type="CDD" id="cd01367">
    <property type="entry name" value="KISc_KIF2_like"/>
    <property type="match status" value="1"/>
</dbReference>
<comment type="caution">
    <text evidence="14">The sequence shown here is derived from an EMBL/GenBank/DDBJ whole genome shotgun (WGS) entry which is preliminary data.</text>
</comment>
<evidence type="ECO:0000259" key="13">
    <source>
        <dbReference type="PROSITE" id="PS50067"/>
    </source>
</evidence>
<keyword evidence="11" id="KW-0175">Coiled coil</keyword>
<evidence type="ECO:0000256" key="9">
    <source>
        <dbReference type="PROSITE-ProRule" id="PRU00283"/>
    </source>
</evidence>
<feature type="compositionally biased region" description="Basic and acidic residues" evidence="12">
    <location>
        <begin position="105"/>
        <end position="122"/>
    </location>
</feature>
<organism evidence="14 15">
    <name type="scientific">Rhizopus azygosporus</name>
    <name type="common">Rhizopus microsporus var. azygosporus</name>
    <dbReference type="NCBI Taxonomy" id="86630"/>
    <lineage>
        <taxon>Eukaryota</taxon>
        <taxon>Fungi</taxon>
        <taxon>Fungi incertae sedis</taxon>
        <taxon>Mucoromycota</taxon>
        <taxon>Mucoromycotina</taxon>
        <taxon>Mucoromycetes</taxon>
        <taxon>Mucorales</taxon>
        <taxon>Mucorineae</taxon>
        <taxon>Rhizopodaceae</taxon>
        <taxon>Rhizopus</taxon>
    </lineage>
</organism>
<dbReference type="GO" id="GO:0005874">
    <property type="term" value="C:microtubule"/>
    <property type="evidence" value="ECO:0007669"/>
    <property type="project" value="UniProtKB-KW"/>
</dbReference>
<evidence type="ECO:0000313" key="14">
    <source>
        <dbReference type="EMBL" id="RCH92850.1"/>
    </source>
</evidence>
<evidence type="ECO:0000256" key="1">
    <source>
        <dbReference type="ARBA" id="ARBA00004245"/>
    </source>
</evidence>
<dbReference type="Proteomes" id="UP000252139">
    <property type="component" value="Unassembled WGS sequence"/>
</dbReference>
<dbReference type="GO" id="GO:0005524">
    <property type="term" value="F:ATP binding"/>
    <property type="evidence" value="ECO:0007669"/>
    <property type="project" value="UniProtKB-UniRule"/>
</dbReference>
<keyword evidence="5 9" id="KW-0067">ATP-binding</keyword>